<dbReference type="Proteomes" id="UP000094444">
    <property type="component" value="Unassembled WGS sequence"/>
</dbReference>
<name>A0A2P5HJT9_DIAHE</name>
<feature type="region of interest" description="Disordered" evidence="1">
    <location>
        <begin position="180"/>
        <end position="200"/>
    </location>
</feature>
<organism evidence="2 3">
    <name type="scientific">Diaporthe helianthi</name>
    <dbReference type="NCBI Taxonomy" id="158607"/>
    <lineage>
        <taxon>Eukaryota</taxon>
        <taxon>Fungi</taxon>
        <taxon>Dikarya</taxon>
        <taxon>Ascomycota</taxon>
        <taxon>Pezizomycotina</taxon>
        <taxon>Sordariomycetes</taxon>
        <taxon>Sordariomycetidae</taxon>
        <taxon>Diaporthales</taxon>
        <taxon>Diaporthaceae</taxon>
        <taxon>Diaporthe</taxon>
    </lineage>
</organism>
<comment type="caution">
    <text evidence="2">The sequence shown here is derived from an EMBL/GenBank/DDBJ whole genome shotgun (WGS) entry which is preliminary data.</text>
</comment>
<gene>
    <name evidence="2" type="ORF">DHEL01_v211078</name>
</gene>
<reference evidence="2" key="1">
    <citation type="submission" date="2017-09" db="EMBL/GenBank/DDBJ databases">
        <title>Polyketide synthases of a Diaporthe helianthi virulent isolate.</title>
        <authorList>
            <person name="Baroncelli R."/>
        </authorList>
    </citation>
    <scope>NUCLEOTIDE SEQUENCE [LARGE SCALE GENOMIC DNA]</scope>
    <source>
        <strain evidence="2">7/96</strain>
    </source>
</reference>
<protein>
    <submittedName>
        <fullName evidence="2">Uncharacterized protein</fullName>
    </submittedName>
</protein>
<evidence type="ECO:0000313" key="3">
    <source>
        <dbReference type="Proteomes" id="UP000094444"/>
    </source>
</evidence>
<evidence type="ECO:0000256" key="1">
    <source>
        <dbReference type="SAM" id="MobiDB-lite"/>
    </source>
</evidence>
<dbReference type="AlphaFoldDB" id="A0A2P5HJT9"/>
<accession>A0A2P5HJT9</accession>
<dbReference type="InParanoid" id="A0A2P5HJT9"/>
<dbReference type="EMBL" id="MAVT02001596">
    <property type="protein sequence ID" value="POS70525.1"/>
    <property type="molecule type" value="Genomic_DNA"/>
</dbReference>
<evidence type="ECO:0000313" key="2">
    <source>
        <dbReference type="EMBL" id="POS70525.1"/>
    </source>
</evidence>
<proteinExistence type="predicted"/>
<keyword evidence="3" id="KW-1185">Reference proteome</keyword>
<sequence>MVCGGKCNDFFHWVSDSQASSSWHQPTPTSTNLLQALDPSTKGLQSLKCYVGMPGQQSRLGPILAPGSMVTLPPVAQAAFLIGTPTCTTSQDHQAQCVVAELLRSFMTRIDYLLSWLRPYGSGVPLFPGRYQAASLLCPSPFCSFAMSQAEPEGIRRGARSSEQEEEDVTADCIDARCPGLHETPRTLPRGRWPLAQNVP</sequence>